<keyword evidence="5" id="KW-1185">Reference proteome</keyword>
<sequence length="561" mass="64673">MKRVHMNSRDGNGVKQARKEEACTRPRQAAGGKCQDSIQHRQQQLQRTARLDQKKIDTNMHSDGYKELQDEAETSKGASKESRSCPKILCRKHFFRFTKSLLKHLKGAKIALYKHALRIIKKYQEIHGLTEIAILQKIELSLKTLVGPVHWRIAKQEMQQCDVENHRENEDEYNLLGEEMDEEISDEDSIAPVNDDETNVEEAPMRESSSISESQQSEAEESIDESVRPVRETPSDLSSSVAQNHARSISLEVPASEVSVIKHDRVLSKKVLARARSPESYIEELPEIFHVFKKQDEQYQSADYLDDDYQEKLEADTPNLYLLSGDSTSSSFTAINEVWRDKICEWCYQVVDHFDYNRQVVAIALNFLDRYLSKKAVNRKIFQLAAMTSLFIAIKLNEKRALSLNAFLNLSRGYFEADHVLKMEHIMFRTLDWRMHPPIALVQSKHLMFCLPKHVPRRPDIMEIARFMTEISVCDYFFVSKKESTVALAAILSAFDVIGPTVVREKDRVFFVDTVRRLTGLEPYTPEVYACMDRLKKSFQHSGFTLSIFDREMGSHVTRSP</sequence>
<evidence type="ECO:0000256" key="1">
    <source>
        <dbReference type="RuleBase" id="RU000383"/>
    </source>
</evidence>
<feature type="region of interest" description="Disordered" evidence="2">
    <location>
        <begin position="181"/>
        <end position="243"/>
    </location>
</feature>
<dbReference type="SMART" id="SM00385">
    <property type="entry name" value="CYCLIN"/>
    <property type="match status" value="1"/>
</dbReference>
<dbReference type="InterPro" id="IPR013763">
    <property type="entry name" value="Cyclin-like_dom"/>
</dbReference>
<gene>
    <name evidence="4" type="ORF">CTEN210_10722</name>
</gene>
<feature type="compositionally biased region" description="Basic and acidic residues" evidence="2">
    <location>
        <begin position="225"/>
        <end position="234"/>
    </location>
</feature>
<comment type="similarity">
    <text evidence="1">Belongs to the cyclin family.</text>
</comment>
<name>A0AAD3CZY2_9STRA</name>
<dbReference type="GO" id="GO:0044772">
    <property type="term" value="P:mitotic cell cycle phase transition"/>
    <property type="evidence" value="ECO:0007669"/>
    <property type="project" value="InterPro"/>
</dbReference>
<accession>A0AAD3CZY2</accession>
<feature type="compositionally biased region" description="Low complexity" evidence="2">
    <location>
        <begin position="207"/>
        <end position="217"/>
    </location>
</feature>
<evidence type="ECO:0000259" key="3">
    <source>
        <dbReference type="SMART" id="SM00385"/>
    </source>
</evidence>
<proteinExistence type="inferred from homology"/>
<feature type="domain" description="Cyclin-like" evidence="3">
    <location>
        <begin position="345"/>
        <end position="429"/>
    </location>
</feature>
<feature type="compositionally biased region" description="Basic and acidic residues" evidence="2">
    <location>
        <begin position="49"/>
        <end position="69"/>
    </location>
</feature>
<protein>
    <recommendedName>
        <fullName evidence="3">Cyclin-like domain-containing protein</fullName>
    </recommendedName>
</protein>
<organism evidence="4 5">
    <name type="scientific">Chaetoceros tenuissimus</name>
    <dbReference type="NCBI Taxonomy" id="426638"/>
    <lineage>
        <taxon>Eukaryota</taxon>
        <taxon>Sar</taxon>
        <taxon>Stramenopiles</taxon>
        <taxon>Ochrophyta</taxon>
        <taxon>Bacillariophyta</taxon>
        <taxon>Coscinodiscophyceae</taxon>
        <taxon>Chaetocerotophycidae</taxon>
        <taxon>Chaetocerotales</taxon>
        <taxon>Chaetocerotaceae</taxon>
        <taxon>Chaetoceros</taxon>
    </lineage>
</organism>
<dbReference type="Gene3D" id="1.10.472.10">
    <property type="entry name" value="Cyclin-like"/>
    <property type="match status" value="1"/>
</dbReference>
<feature type="compositionally biased region" description="Polar residues" evidence="2">
    <location>
        <begin position="36"/>
        <end position="47"/>
    </location>
</feature>
<dbReference type="Proteomes" id="UP001054902">
    <property type="component" value="Unassembled WGS sequence"/>
</dbReference>
<dbReference type="GO" id="GO:0016538">
    <property type="term" value="F:cyclin-dependent protein serine/threonine kinase regulator activity"/>
    <property type="evidence" value="ECO:0007669"/>
    <property type="project" value="InterPro"/>
</dbReference>
<dbReference type="SUPFAM" id="SSF47954">
    <property type="entry name" value="Cyclin-like"/>
    <property type="match status" value="1"/>
</dbReference>
<reference evidence="4 5" key="1">
    <citation type="journal article" date="2021" name="Sci. Rep.">
        <title>The genome of the diatom Chaetoceros tenuissimus carries an ancient integrated fragment of an extant virus.</title>
        <authorList>
            <person name="Hongo Y."/>
            <person name="Kimura K."/>
            <person name="Takaki Y."/>
            <person name="Yoshida Y."/>
            <person name="Baba S."/>
            <person name="Kobayashi G."/>
            <person name="Nagasaki K."/>
            <person name="Hano T."/>
            <person name="Tomaru Y."/>
        </authorList>
    </citation>
    <scope>NUCLEOTIDE SEQUENCE [LARGE SCALE GENOMIC DNA]</scope>
    <source>
        <strain evidence="4 5">NIES-3715</strain>
    </source>
</reference>
<evidence type="ECO:0000256" key="2">
    <source>
        <dbReference type="SAM" id="MobiDB-lite"/>
    </source>
</evidence>
<feature type="compositionally biased region" description="Acidic residues" evidence="2">
    <location>
        <begin position="181"/>
        <end position="200"/>
    </location>
</feature>
<evidence type="ECO:0000313" key="4">
    <source>
        <dbReference type="EMBL" id="GFH54246.1"/>
    </source>
</evidence>
<dbReference type="PANTHER" id="PTHR10177">
    <property type="entry name" value="CYCLINS"/>
    <property type="match status" value="1"/>
</dbReference>
<dbReference type="InterPro" id="IPR039361">
    <property type="entry name" value="Cyclin"/>
</dbReference>
<keyword evidence="1" id="KW-0195">Cyclin</keyword>
<comment type="caution">
    <text evidence="4">The sequence shown here is derived from an EMBL/GenBank/DDBJ whole genome shotgun (WGS) entry which is preliminary data.</text>
</comment>
<dbReference type="InterPro" id="IPR036915">
    <property type="entry name" value="Cyclin-like_sf"/>
</dbReference>
<feature type="region of interest" description="Disordered" evidence="2">
    <location>
        <begin position="1"/>
        <end position="79"/>
    </location>
</feature>
<dbReference type="EMBL" id="BLLK01000047">
    <property type="protein sequence ID" value="GFH54246.1"/>
    <property type="molecule type" value="Genomic_DNA"/>
</dbReference>
<dbReference type="FunFam" id="1.10.472.10:FF:000093">
    <property type="entry name" value="Predicted protein"/>
    <property type="match status" value="1"/>
</dbReference>
<dbReference type="AlphaFoldDB" id="A0AAD3CZY2"/>
<evidence type="ECO:0000313" key="5">
    <source>
        <dbReference type="Proteomes" id="UP001054902"/>
    </source>
</evidence>
<dbReference type="InterPro" id="IPR006671">
    <property type="entry name" value="Cyclin_N"/>
</dbReference>
<dbReference type="Pfam" id="PF00134">
    <property type="entry name" value="Cyclin_N"/>
    <property type="match status" value="1"/>
</dbReference>